<accession>A0A8S5LDM2</accession>
<dbReference type="EMBL" id="BK014691">
    <property type="protein sequence ID" value="DAD68050.1"/>
    <property type="molecule type" value="Genomic_DNA"/>
</dbReference>
<sequence>MSSIQLVGTAEAARILNQSRANVHLLVSSGKLKPIARVGGKRINIFDKDDVERLAAARRGKDA</sequence>
<evidence type="ECO:0000313" key="2">
    <source>
        <dbReference type="EMBL" id="DAD68050.1"/>
    </source>
</evidence>
<dbReference type="Pfam" id="PF12728">
    <property type="entry name" value="HTH_17"/>
    <property type="match status" value="1"/>
</dbReference>
<organism evidence="2">
    <name type="scientific">Siphoviridae sp. ctRlz6</name>
    <dbReference type="NCBI Taxonomy" id="2823581"/>
    <lineage>
        <taxon>Viruses</taxon>
        <taxon>Duplodnaviria</taxon>
        <taxon>Heunggongvirae</taxon>
        <taxon>Uroviricota</taxon>
        <taxon>Caudoviricetes</taxon>
    </lineage>
</organism>
<dbReference type="InterPro" id="IPR041657">
    <property type="entry name" value="HTH_17"/>
</dbReference>
<evidence type="ECO:0000259" key="1">
    <source>
        <dbReference type="Pfam" id="PF12728"/>
    </source>
</evidence>
<dbReference type="SUPFAM" id="SSF46955">
    <property type="entry name" value="Putative DNA-binding domain"/>
    <property type="match status" value="1"/>
</dbReference>
<dbReference type="InterPro" id="IPR009061">
    <property type="entry name" value="DNA-bd_dom_put_sf"/>
</dbReference>
<name>A0A8S5LDM2_9CAUD</name>
<proteinExistence type="predicted"/>
<protein>
    <submittedName>
        <fullName evidence="2">Helix-turn-helix domain protein</fullName>
    </submittedName>
</protein>
<feature type="domain" description="Helix-turn-helix" evidence="1">
    <location>
        <begin position="8"/>
        <end position="59"/>
    </location>
</feature>
<reference evidence="2" key="1">
    <citation type="journal article" date="2021" name="Proc. Natl. Acad. Sci. U.S.A.">
        <title>A Catalog of Tens of Thousands of Viruses from Human Metagenomes Reveals Hidden Associations with Chronic Diseases.</title>
        <authorList>
            <person name="Tisza M.J."/>
            <person name="Buck C.B."/>
        </authorList>
    </citation>
    <scope>NUCLEOTIDE SEQUENCE</scope>
    <source>
        <strain evidence="2">CtRlz6</strain>
    </source>
</reference>